<dbReference type="SUPFAM" id="SSF53474">
    <property type="entry name" value="alpha/beta-Hydrolases"/>
    <property type="match status" value="1"/>
</dbReference>
<proteinExistence type="inferred from homology"/>
<dbReference type="PANTHER" id="PTHR11559">
    <property type="entry name" value="CARBOXYLESTERASE"/>
    <property type="match status" value="1"/>
</dbReference>
<dbReference type="InterPro" id="IPR050309">
    <property type="entry name" value="Type-B_Carboxylest/Lipase"/>
</dbReference>
<protein>
    <recommendedName>
        <fullName evidence="3">Carboxylic ester hydrolase</fullName>
        <ecNumber evidence="3">3.1.1.-</ecNumber>
    </recommendedName>
</protein>
<dbReference type="PROSITE" id="PS51257">
    <property type="entry name" value="PROKAR_LIPOPROTEIN"/>
    <property type="match status" value="1"/>
</dbReference>
<feature type="domain" description="Carboxylesterase type B" evidence="4">
    <location>
        <begin position="34"/>
        <end position="362"/>
    </location>
</feature>
<dbReference type="InterPro" id="IPR029058">
    <property type="entry name" value="AB_hydrolase_fold"/>
</dbReference>
<evidence type="ECO:0000313" key="6">
    <source>
        <dbReference type="Proteomes" id="UP001596024"/>
    </source>
</evidence>
<evidence type="ECO:0000256" key="2">
    <source>
        <dbReference type="ARBA" id="ARBA00022801"/>
    </source>
</evidence>
<dbReference type="Proteomes" id="UP001596024">
    <property type="component" value="Unassembled WGS sequence"/>
</dbReference>
<name>A0ABV9NFI5_9PROT</name>
<organism evidence="5 6">
    <name type="scientific">Glycocaulis abyssi</name>
    <dbReference type="NCBI Taxonomy" id="1433403"/>
    <lineage>
        <taxon>Bacteria</taxon>
        <taxon>Pseudomonadati</taxon>
        <taxon>Pseudomonadota</taxon>
        <taxon>Alphaproteobacteria</taxon>
        <taxon>Maricaulales</taxon>
        <taxon>Maricaulaceae</taxon>
        <taxon>Glycocaulis</taxon>
    </lineage>
</organism>
<keyword evidence="6" id="KW-1185">Reference proteome</keyword>
<dbReference type="RefSeq" id="WP_371393218.1">
    <property type="nucleotide sequence ID" value="NZ_CP163421.1"/>
</dbReference>
<sequence>MRHIWLGVLGALAVSACTGSAEQRPPEPLEATLRTVEQGELIGFQHSPGAWAWRGVPFAAAPEGDLRWRAPRPAPAFNGRFEALDHPEPCPQFTSALQASSGVTPGQLVGSEDCLRLDVYAPEGASADNADRPVMVWIHGGANVWGFAGQYDGAQLAKDQDVVVVAIQYRLGPLGFFAHDAIRNDAADPRDAAANFALLDQIAALEWVRENAARFGGDAGNVTIFGESAGGHNVAGLLASPLASGLFHRAIIQSGSFDSVSWEAAAGAEPGQSNTSDEIALRIAGDGYNAAALRSADLETVFNAYRGEDGAPFLNLPRMIEDGVTIPRDGLANAFASPDTFNAVPVITGTNRDEMKLFNLFSADLVKRYFGVILISRDAAFYDAISDYQSRVWRILAVDQSASLMQSGGHGDVWAYRFDWDEQGRALFVMDLSHLLGAAHAIEIPFVFNHFDFFGRLDGAMFNNNNASGREALAAAMGAYWAEFARTGEPGTGGPTNLPYWERWDEGGVLMRFDSPDDNGQERIAGTDSFERLEADLAADTRFDDAQRCMIFEAMAAWRPRGSLDAMGQRLGCG</sequence>
<evidence type="ECO:0000313" key="5">
    <source>
        <dbReference type="EMBL" id="MFC4725675.1"/>
    </source>
</evidence>
<dbReference type="EMBL" id="JBHSGQ010000004">
    <property type="protein sequence ID" value="MFC4725675.1"/>
    <property type="molecule type" value="Genomic_DNA"/>
</dbReference>
<evidence type="ECO:0000259" key="4">
    <source>
        <dbReference type="Pfam" id="PF00135"/>
    </source>
</evidence>
<dbReference type="InterPro" id="IPR002018">
    <property type="entry name" value="CarbesteraseB"/>
</dbReference>
<feature type="domain" description="Carboxylesterase type B" evidence="4">
    <location>
        <begin position="365"/>
        <end position="506"/>
    </location>
</feature>
<gene>
    <name evidence="5" type="ORF">ACFPB0_10275</name>
</gene>
<comment type="similarity">
    <text evidence="1 3">Belongs to the type-B carboxylesterase/lipase family.</text>
</comment>
<dbReference type="PROSITE" id="PS00122">
    <property type="entry name" value="CARBOXYLESTERASE_B_1"/>
    <property type="match status" value="1"/>
</dbReference>
<reference evidence="6" key="1">
    <citation type="journal article" date="2019" name="Int. J. Syst. Evol. Microbiol.">
        <title>The Global Catalogue of Microorganisms (GCM) 10K type strain sequencing project: providing services to taxonomists for standard genome sequencing and annotation.</title>
        <authorList>
            <consortium name="The Broad Institute Genomics Platform"/>
            <consortium name="The Broad Institute Genome Sequencing Center for Infectious Disease"/>
            <person name="Wu L."/>
            <person name="Ma J."/>
        </authorList>
    </citation>
    <scope>NUCLEOTIDE SEQUENCE [LARGE SCALE GENOMIC DNA]</scope>
    <source>
        <strain evidence="6">CCUG 62981</strain>
    </source>
</reference>
<accession>A0ABV9NFI5</accession>
<comment type="caution">
    <text evidence="5">The sequence shown here is derived from an EMBL/GenBank/DDBJ whole genome shotgun (WGS) entry which is preliminary data.</text>
</comment>
<dbReference type="Pfam" id="PF00135">
    <property type="entry name" value="COesterase"/>
    <property type="match status" value="2"/>
</dbReference>
<dbReference type="EC" id="3.1.1.-" evidence="3"/>
<dbReference type="Gene3D" id="3.40.50.1820">
    <property type="entry name" value="alpha/beta hydrolase"/>
    <property type="match status" value="1"/>
</dbReference>
<keyword evidence="2 3" id="KW-0378">Hydrolase</keyword>
<evidence type="ECO:0000256" key="3">
    <source>
        <dbReference type="RuleBase" id="RU361235"/>
    </source>
</evidence>
<dbReference type="InterPro" id="IPR019826">
    <property type="entry name" value="Carboxylesterase_B_AS"/>
</dbReference>
<evidence type="ECO:0000256" key="1">
    <source>
        <dbReference type="ARBA" id="ARBA00005964"/>
    </source>
</evidence>